<reference evidence="2 3" key="1">
    <citation type="journal article" date="2014" name="PLoS Genet.">
        <title>Phylogenetically driven sequencing of extremely halophilic archaea reveals strategies for static and dynamic osmo-response.</title>
        <authorList>
            <person name="Becker E.A."/>
            <person name="Seitzer P.M."/>
            <person name="Tritt A."/>
            <person name="Larsen D."/>
            <person name="Krusor M."/>
            <person name="Yao A.I."/>
            <person name="Wu D."/>
            <person name="Madern D."/>
            <person name="Eisen J.A."/>
            <person name="Darling A.E."/>
            <person name="Facciotti M.T."/>
        </authorList>
    </citation>
    <scope>NUCLEOTIDE SEQUENCE [LARGE SCALE GENOMIC DNA]</scope>
    <source>
        <strain evidence="3">DSM 18310 / JCM 13924 / TL6</strain>
    </source>
</reference>
<dbReference type="OrthoDB" id="221164at2157"/>
<sequence length="95" mass="10367">MHVELVIAKLITMLLGFMIAYQAYRGYRRNGSQPMFYVAVGFVFISFGAVIEGILFDVIGLSLFDAGTVATIIVALGMLSVLYALYGSDYRGNQG</sequence>
<feature type="transmembrane region" description="Helical" evidence="1">
    <location>
        <begin position="6"/>
        <end position="24"/>
    </location>
</feature>
<comment type="caution">
    <text evidence="2">The sequence shown here is derived from an EMBL/GenBank/DDBJ whole genome shotgun (WGS) entry which is preliminary data.</text>
</comment>
<accession>M0GBF7</accession>
<feature type="transmembrane region" description="Helical" evidence="1">
    <location>
        <begin position="36"/>
        <end position="56"/>
    </location>
</feature>
<dbReference type="PATRIC" id="fig|1227461.3.peg.2150"/>
<evidence type="ECO:0008006" key="4">
    <source>
        <dbReference type="Google" id="ProtNLM"/>
    </source>
</evidence>
<dbReference type="RefSeq" id="WP_008094417.1">
    <property type="nucleotide sequence ID" value="NZ_AOLG01000031.1"/>
</dbReference>
<dbReference type="EMBL" id="AOLG01000031">
    <property type="protein sequence ID" value="ELZ68887.1"/>
    <property type="molecule type" value="Genomic_DNA"/>
</dbReference>
<feature type="transmembrane region" description="Helical" evidence="1">
    <location>
        <begin position="68"/>
        <end position="86"/>
    </location>
</feature>
<dbReference type="Proteomes" id="UP000011559">
    <property type="component" value="Unassembled WGS sequence"/>
</dbReference>
<gene>
    <name evidence="2" type="ORF">C457_10766</name>
</gene>
<evidence type="ECO:0000256" key="1">
    <source>
        <dbReference type="SAM" id="Phobius"/>
    </source>
</evidence>
<proteinExistence type="predicted"/>
<keyword evidence="3" id="KW-1185">Reference proteome</keyword>
<name>M0GBF7_HALPT</name>
<keyword evidence="1" id="KW-0812">Transmembrane</keyword>
<protein>
    <recommendedName>
        <fullName evidence="4">YapH protein</fullName>
    </recommendedName>
</protein>
<keyword evidence="1" id="KW-1133">Transmembrane helix</keyword>
<evidence type="ECO:0000313" key="3">
    <source>
        <dbReference type="Proteomes" id="UP000011559"/>
    </source>
</evidence>
<keyword evidence="1" id="KW-0472">Membrane</keyword>
<dbReference type="AlphaFoldDB" id="M0GBF7"/>
<organism evidence="2 3">
    <name type="scientific">Haloferax prahovense (strain DSM 18310 / JCM 13924 / TL6)</name>
    <dbReference type="NCBI Taxonomy" id="1227461"/>
    <lineage>
        <taxon>Archaea</taxon>
        <taxon>Methanobacteriati</taxon>
        <taxon>Methanobacteriota</taxon>
        <taxon>Stenosarchaea group</taxon>
        <taxon>Halobacteria</taxon>
        <taxon>Halobacteriales</taxon>
        <taxon>Haloferacaceae</taxon>
        <taxon>Haloferax</taxon>
    </lineage>
</organism>
<evidence type="ECO:0000313" key="2">
    <source>
        <dbReference type="EMBL" id="ELZ68887.1"/>
    </source>
</evidence>
<dbReference type="Pfam" id="PF24365">
    <property type="entry name" value="DUF7521"/>
    <property type="match status" value="1"/>
</dbReference>
<dbReference type="InterPro" id="IPR055943">
    <property type="entry name" value="DUF7521"/>
</dbReference>